<keyword evidence="7" id="KW-0472">Membrane</keyword>
<comment type="caution">
    <text evidence="9">The sequence shown here is derived from an EMBL/GenBank/DDBJ whole genome shotgun (WGS) entry which is preliminary data.</text>
</comment>
<dbReference type="PROSITE" id="PS51379">
    <property type="entry name" value="4FE4S_FER_2"/>
    <property type="match status" value="2"/>
</dbReference>
<dbReference type="GO" id="GO:0046872">
    <property type="term" value="F:metal ion binding"/>
    <property type="evidence" value="ECO:0007669"/>
    <property type="project" value="UniProtKB-KW"/>
</dbReference>
<gene>
    <name evidence="9" type="ORF">JYB65_00375</name>
</gene>
<keyword evidence="7" id="KW-0812">Transmembrane</keyword>
<dbReference type="InterPro" id="IPR017900">
    <property type="entry name" value="4Fe4S_Fe_S_CS"/>
</dbReference>
<dbReference type="GO" id="GO:0005886">
    <property type="term" value="C:plasma membrane"/>
    <property type="evidence" value="ECO:0007669"/>
    <property type="project" value="TreeGrafter"/>
</dbReference>
<feature type="transmembrane region" description="Helical" evidence="7">
    <location>
        <begin position="126"/>
        <end position="146"/>
    </location>
</feature>
<keyword evidence="10" id="KW-1185">Reference proteome</keyword>
<reference evidence="9" key="1">
    <citation type="submission" date="2021-02" db="EMBL/GenBank/DDBJ databases">
        <title>Abyssanaerobacter marinus gen.nov., sp., nov, anaerobic bacterium isolated from the Onnuri vent field of Indian Ocean and suggestion of Mogibacteriaceae fam. nov., and proposal of reclassification of ambiguous this family's genus member.</title>
        <authorList>
            <person name="Kim Y.J."/>
            <person name="Yang J.-A."/>
        </authorList>
    </citation>
    <scope>NUCLEOTIDE SEQUENCE</scope>
    <source>
        <strain evidence="9">DSM 2634</strain>
    </source>
</reference>
<evidence type="ECO:0000256" key="6">
    <source>
        <dbReference type="ARBA" id="ARBA00023014"/>
    </source>
</evidence>
<evidence type="ECO:0000256" key="4">
    <source>
        <dbReference type="ARBA" id="ARBA00022982"/>
    </source>
</evidence>
<dbReference type="EMBL" id="JAFJZZ010000001">
    <property type="protein sequence ID" value="MBN7771816.1"/>
    <property type="molecule type" value="Genomic_DNA"/>
</dbReference>
<dbReference type="InterPro" id="IPR051684">
    <property type="entry name" value="Electron_Trans/Redox"/>
</dbReference>
<dbReference type="PROSITE" id="PS00198">
    <property type="entry name" value="4FE4S_FER_1"/>
    <property type="match status" value="1"/>
</dbReference>
<keyword evidence="1" id="KW-0813">Transport</keyword>
<sequence>MSNNDKHRHFIQLLWALITNSFIIGFIQGKIYQGKIKNVCVPGLNCYSCPGAIASCPIGSLQAVIGSYEFKFSYYIVGFLIFVGALTGRFACGWLCPFGLIQEGLYHIPFWKKITRFKGDRLLRKLKYVILVVFVILMPLFIVDIIGQGTPYFCKLICPAGTLEGGIPLVAMNKNLQQTIGWLYAWKMLLLVITIIASIIIYRPFCKYICPLGAIYSVFNPISAYKIKVNEKKCIRCHDCANACKMNVSPLENPNSLECIRCGRCKSVCPTDAIEYEYLKKASARRF</sequence>
<feature type="domain" description="4Fe-4S ferredoxin-type" evidence="8">
    <location>
        <begin position="225"/>
        <end position="247"/>
    </location>
</feature>
<keyword evidence="2" id="KW-0004">4Fe-4S</keyword>
<feature type="domain" description="4Fe-4S ferredoxin-type" evidence="8">
    <location>
        <begin position="248"/>
        <end position="279"/>
    </location>
</feature>
<dbReference type="GO" id="GO:0051539">
    <property type="term" value="F:4 iron, 4 sulfur cluster binding"/>
    <property type="evidence" value="ECO:0007669"/>
    <property type="project" value="UniProtKB-KW"/>
</dbReference>
<keyword evidence="5" id="KW-0408">Iron</keyword>
<dbReference type="SUPFAM" id="SSF54862">
    <property type="entry name" value="4Fe-4S ferredoxins"/>
    <property type="match status" value="1"/>
</dbReference>
<name>A0A939D686_CLOAM</name>
<evidence type="ECO:0000256" key="5">
    <source>
        <dbReference type="ARBA" id="ARBA00023004"/>
    </source>
</evidence>
<keyword evidence="7" id="KW-1133">Transmembrane helix</keyword>
<proteinExistence type="predicted"/>
<feature type="transmembrane region" description="Helical" evidence="7">
    <location>
        <begin position="12"/>
        <end position="32"/>
    </location>
</feature>
<evidence type="ECO:0000313" key="9">
    <source>
        <dbReference type="EMBL" id="MBN7771816.1"/>
    </source>
</evidence>
<evidence type="ECO:0000313" key="10">
    <source>
        <dbReference type="Proteomes" id="UP000664545"/>
    </source>
</evidence>
<dbReference type="AlphaFoldDB" id="A0A939D686"/>
<accession>A0A939D686</accession>
<feature type="transmembrane region" description="Helical" evidence="7">
    <location>
        <begin position="44"/>
        <end position="66"/>
    </location>
</feature>
<dbReference type="Pfam" id="PF12801">
    <property type="entry name" value="Fer4_5"/>
    <property type="match status" value="3"/>
</dbReference>
<keyword evidence="4" id="KW-0249">Electron transport</keyword>
<evidence type="ECO:0000256" key="7">
    <source>
        <dbReference type="SAM" id="Phobius"/>
    </source>
</evidence>
<evidence type="ECO:0000256" key="1">
    <source>
        <dbReference type="ARBA" id="ARBA00022448"/>
    </source>
</evidence>
<organism evidence="9 10">
    <name type="scientific">Clostridium aminobutyricum</name>
    <dbReference type="NCBI Taxonomy" id="33953"/>
    <lineage>
        <taxon>Bacteria</taxon>
        <taxon>Bacillati</taxon>
        <taxon>Bacillota</taxon>
        <taxon>Clostridia</taxon>
        <taxon>Eubacteriales</taxon>
        <taxon>Clostridiaceae</taxon>
        <taxon>Clostridium</taxon>
    </lineage>
</organism>
<feature type="transmembrane region" description="Helical" evidence="7">
    <location>
        <begin position="72"/>
        <end position="105"/>
    </location>
</feature>
<dbReference type="PANTHER" id="PTHR30176">
    <property type="entry name" value="FERREDOXIN-TYPE PROTEIN NAPH"/>
    <property type="match status" value="1"/>
</dbReference>
<evidence type="ECO:0000256" key="3">
    <source>
        <dbReference type="ARBA" id="ARBA00022723"/>
    </source>
</evidence>
<feature type="transmembrane region" description="Helical" evidence="7">
    <location>
        <begin position="182"/>
        <end position="202"/>
    </location>
</feature>
<protein>
    <submittedName>
        <fullName evidence="9">4Fe-4S binding protein</fullName>
    </submittedName>
</protein>
<evidence type="ECO:0000256" key="2">
    <source>
        <dbReference type="ARBA" id="ARBA00022485"/>
    </source>
</evidence>
<keyword evidence="6" id="KW-0411">Iron-sulfur</keyword>
<evidence type="ECO:0000259" key="8">
    <source>
        <dbReference type="PROSITE" id="PS51379"/>
    </source>
</evidence>
<dbReference type="Pfam" id="PF00037">
    <property type="entry name" value="Fer4"/>
    <property type="match status" value="1"/>
</dbReference>
<dbReference type="InterPro" id="IPR017896">
    <property type="entry name" value="4Fe4S_Fe-S-bd"/>
</dbReference>
<keyword evidence="3" id="KW-0479">Metal-binding</keyword>
<dbReference type="PANTHER" id="PTHR30176:SF3">
    <property type="entry name" value="FERREDOXIN-TYPE PROTEIN NAPH"/>
    <property type="match status" value="1"/>
</dbReference>
<dbReference type="Proteomes" id="UP000664545">
    <property type="component" value="Unassembled WGS sequence"/>
</dbReference>
<dbReference type="Gene3D" id="3.30.70.20">
    <property type="match status" value="2"/>
</dbReference>